<dbReference type="Pfam" id="PF08281">
    <property type="entry name" value="Sigma70_r4_2"/>
    <property type="match status" value="1"/>
</dbReference>
<dbReference type="InterPro" id="IPR036388">
    <property type="entry name" value="WH-like_DNA-bd_sf"/>
</dbReference>
<dbReference type="Proteomes" id="UP000215059">
    <property type="component" value="Unassembled WGS sequence"/>
</dbReference>
<dbReference type="Pfam" id="PF04542">
    <property type="entry name" value="Sigma70_r2"/>
    <property type="match status" value="1"/>
</dbReference>
<evidence type="ECO:0000256" key="4">
    <source>
        <dbReference type="ARBA" id="ARBA00023163"/>
    </source>
</evidence>
<dbReference type="CDD" id="cd06171">
    <property type="entry name" value="Sigma70_r4"/>
    <property type="match status" value="1"/>
</dbReference>
<gene>
    <name evidence="7" type="ORF">CGZ90_16410</name>
</gene>
<dbReference type="PANTHER" id="PTHR43133:SF51">
    <property type="entry name" value="RNA POLYMERASE SIGMA FACTOR"/>
    <property type="match status" value="1"/>
</dbReference>
<reference evidence="7 8" key="1">
    <citation type="submission" date="2017-07" db="EMBL/GenBank/DDBJ databases">
        <title>Fictibacillus sp. nov. GDSW-R2A3 Genome sequencing and assembly.</title>
        <authorList>
            <person name="Mayilraj S."/>
        </authorList>
    </citation>
    <scope>NUCLEOTIDE SEQUENCE [LARGE SCALE GENOMIC DNA]</scope>
    <source>
        <strain evidence="7 8">GDSW-R2A3</strain>
    </source>
</reference>
<dbReference type="SUPFAM" id="SSF88659">
    <property type="entry name" value="Sigma3 and sigma4 domains of RNA polymerase sigma factors"/>
    <property type="match status" value="1"/>
</dbReference>
<dbReference type="InterPro" id="IPR013249">
    <property type="entry name" value="RNA_pol_sigma70_r4_t2"/>
</dbReference>
<dbReference type="InterPro" id="IPR013324">
    <property type="entry name" value="RNA_pol_sigma_r3/r4-like"/>
</dbReference>
<evidence type="ECO:0000259" key="6">
    <source>
        <dbReference type="Pfam" id="PF08281"/>
    </source>
</evidence>
<dbReference type="GO" id="GO:0006352">
    <property type="term" value="P:DNA-templated transcription initiation"/>
    <property type="evidence" value="ECO:0007669"/>
    <property type="project" value="InterPro"/>
</dbReference>
<dbReference type="InterPro" id="IPR013325">
    <property type="entry name" value="RNA_pol_sigma_r2"/>
</dbReference>
<dbReference type="OrthoDB" id="9782703at2"/>
<evidence type="ECO:0000256" key="3">
    <source>
        <dbReference type="ARBA" id="ARBA00023082"/>
    </source>
</evidence>
<dbReference type="NCBIfam" id="TIGR02937">
    <property type="entry name" value="sigma70-ECF"/>
    <property type="match status" value="1"/>
</dbReference>
<dbReference type="InterPro" id="IPR014284">
    <property type="entry name" value="RNA_pol_sigma-70_dom"/>
</dbReference>
<feature type="domain" description="RNA polymerase sigma factor 70 region 4 type 2" evidence="6">
    <location>
        <begin position="118"/>
        <end position="170"/>
    </location>
</feature>
<keyword evidence="4" id="KW-0804">Transcription</keyword>
<dbReference type="AlphaFoldDB" id="A0A235F5Z2"/>
<keyword evidence="3" id="KW-0731">Sigma factor</keyword>
<protein>
    <submittedName>
        <fullName evidence="7">RNA polymerase subunit sigma-70</fullName>
    </submittedName>
</protein>
<feature type="domain" description="RNA polymerase sigma-70 region 2" evidence="5">
    <location>
        <begin position="32"/>
        <end position="98"/>
    </location>
</feature>
<dbReference type="InterPro" id="IPR007627">
    <property type="entry name" value="RNA_pol_sigma70_r2"/>
</dbReference>
<dbReference type="GO" id="GO:0016987">
    <property type="term" value="F:sigma factor activity"/>
    <property type="evidence" value="ECO:0007669"/>
    <property type="project" value="UniProtKB-KW"/>
</dbReference>
<dbReference type="SUPFAM" id="SSF88946">
    <property type="entry name" value="Sigma2 domain of RNA polymerase sigma factors"/>
    <property type="match status" value="1"/>
</dbReference>
<dbReference type="PANTHER" id="PTHR43133">
    <property type="entry name" value="RNA POLYMERASE ECF-TYPE SIGMA FACTO"/>
    <property type="match status" value="1"/>
</dbReference>
<evidence type="ECO:0000256" key="1">
    <source>
        <dbReference type="ARBA" id="ARBA00010641"/>
    </source>
</evidence>
<name>A0A235F5Z2_9BACL</name>
<comment type="caution">
    <text evidence="7">The sequence shown here is derived from an EMBL/GenBank/DDBJ whole genome shotgun (WGS) entry which is preliminary data.</text>
</comment>
<dbReference type="Gene3D" id="1.10.1740.10">
    <property type="match status" value="1"/>
</dbReference>
<dbReference type="GO" id="GO:0003677">
    <property type="term" value="F:DNA binding"/>
    <property type="evidence" value="ECO:0007669"/>
    <property type="project" value="InterPro"/>
</dbReference>
<comment type="similarity">
    <text evidence="1">Belongs to the sigma-70 factor family. ECF subfamily.</text>
</comment>
<evidence type="ECO:0000313" key="7">
    <source>
        <dbReference type="EMBL" id="OYD56594.1"/>
    </source>
</evidence>
<evidence type="ECO:0000259" key="5">
    <source>
        <dbReference type="Pfam" id="PF04542"/>
    </source>
</evidence>
<dbReference type="Gene3D" id="1.10.10.10">
    <property type="entry name" value="Winged helix-like DNA-binding domain superfamily/Winged helix DNA-binding domain"/>
    <property type="match status" value="1"/>
</dbReference>
<keyword evidence="2" id="KW-0805">Transcription regulation</keyword>
<evidence type="ECO:0000256" key="2">
    <source>
        <dbReference type="ARBA" id="ARBA00023015"/>
    </source>
</evidence>
<dbReference type="InterPro" id="IPR039425">
    <property type="entry name" value="RNA_pol_sigma-70-like"/>
</dbReference>
<organism evidence="7 8">
    <name type="scientific">Fictibacillus aquaticus</name>
    <dbReference type="NCBI Taxonomy" id="2021314"/>
    <lineage>
        <taxon>Bacteria</taxon>
        <taxon>Bacillati</taxon>
        <taxon>Bacillota</taxon>
        <taxon>Bacilli</taxon>
        <taxon>Bacillales</taxon>
        <taxon>Fictibacillaceae</taxon>
        <taxon>Fictibacillus</taxon>
    </lineage>
</organism>
<keyword evidence="8" id="KW-1185">Reference proteome</keyword>
<evidence type="ECO:0000313" key="8">
    <source>
        <dbReference type="Proteomes" id="UP000215059"/>
    </source>
</evidence>
<dbReference type="EMBL" id="NOII01000011">
    <property type="protein sequence ID" value="OYD56594.1"/>
    <property type="molecule type" value="Genomic_DNA"/>
</dbReference>
<accession>A0A235F5Z2</accession>
<proteinExistence type="inferred from homology"/>
<sequence>MQKHEGGITLSGSVELSIKAINGDDEAFLGLMQLYKIDLYKTALSYLHSETEAIEALQEVTYRAYKSIRSLKEPSYVKTWLIRIMINYCNDVLKKKKRLVFDDGLLAAQGVSENHSEMELKDAMLALDDRSREILTLKYFHDLKIKDIADTMQCPEGTIKTWLNKALKSLREKLEEKGGSLNV</sequence>